<dbReference type="Proteomes" id="UP000481872">
    <property type="component" value="Unassembled WGS sequence"/>
</dbReference>
<proteinExistence type="predicted"/>
<dbReference type="EMBL" id="JAAGPU010000024">
    <property type="protein sequence ID" value="NEU05663.1"/>
    <property type="molecule type" value="Genomic_DNA"/>
</dbReference>
<protein>
    <submittedName>
        <fullName evidence="1">Uncharacterized protein</fullName>
    </submittedName>
</protein>
<reference evidence="1 2" key="1">
    <citation type="submission" date="2020-02" db="EMBL/GenBank/DDBJ databases">
        <title>Genome assembly of a novel Clostridium senegalense strain.</title>
        <authorList>
            <person name="Gupta T.B."/>
            <person name="Jauregui R."/>
            <person name="Maclean P."/>
            <person name="Nawarathana A."/>
            <person name="Brightwell G."/>
        </authorList>
    </citation>
    <scope>NUCLEOTIDE SEQUENCE [LARGE SCALE GENOMIC DNA]</scope>
    <source>
        <strain evidence="1 2">AGRFS4</strain>
    </source>
</reference>
<evidence type="ECO:0000313" key="1">
    <source>
        <dbReference type="EMBL" id="NEU05663.1"/>
    </source>
</evidence>
<evidence type="ECO:0000313" key="2">
    <source>
        <dbReference type="Proteomes" id="UP000481872"/>
    </source>
</evidence>
<keyword evidence="2" id="KW-1185">Reference proteome</keyword>
<comment type="caution">
    <text evidence="1">The sequence shown here is derived from an EMBL/GenBank/DDBJ whole genome shotgun (WGS) entry which is preliminary data.</text>
</comment>
<dbReference type="AlphaFoldDB" id="A0A6M0H6N7"/>
<accession>A0A6M0H6N7</accession>
<gene>
    <name evidence="1" type="ORF">G3M99_12520</name>
</gene>
<name>A0A6M0H6N7_9CLOT</name>
<dbReference type="RefSeq" id="WP_061996468.1">
    <property type="nucleotide sequence ID" value="NZ_JAAGPU010000024.1"/>
</dbReference>
<sequence length="59" mass="6920">MLFQNKEDIIDVIDKEKNLVKKYKRYLDSSTNPQSISVLNELIDKHSTHLETLNKFLNG</sequence>
<organism evidence="1 2">
    <name type="scientific">Clostridium senegalense</name>
    <dbReference type="NCBI Taxonomy" id="1465809"/>
    <lineage>
        <taxon>Bacteria</taxon>
        <taxon>Bacillati</taxon>
        <taxon>Bacillota</taxon>
        <taxon>Clostridia</taxon>
        <taxon>Eubacteriales</taxon>
        <taxon>Clostridiaceae</taxon>
        <taxon>Clostridium</taxon>
    </lineage>
</organism>